<keyword evidence="9" id="KW-1185">Reference proteome</keyword>
<keyword evidence="2" id="KW-0479">Metal-binding</keyword>
<dbReference type="FunFam" id="3.40.30.10:FF:000005">
    <property type="entry name" value="Glutaredoxin 5"/>
    <property type="match status" value="1"/>
</dbReference>
<gene>
    <name evidence="8" type="ORF">BO94DRAFT_583189</name>
</gene>
<dbReference type="GO" id="GO:0044571">
    <property type="term" value="P:[2Fe-2S] cluster assembly"/>
    <property type="evidence" value="ECO:0007669"/>
    <property type="project" value="UniProtKB-ARBA"/>
</dbReference>
<dbReference type="STRING" id="1450535.A0A317X5E4"/>
<dbReference type="OrthoDB" id="415696at2759"/>
<dbReference type="EMBL" id="MSFK01000006">
    <property type="protein sequence ID" value="PWY93834.1"/>
    <property type="molecule type" value="Genomic_DNA"/>
</dbReference>
<protein>
    <recommendedName>
        <fullName evidence="6">Monothiol glutaredoxin-5, mitochondrial</fullName>
    </recommendedName>
</protein>
<feature type="domain" description="Glutaredoxin" evidence="7">
    <location>
        <begin position="82"/>
        <end position="149"/>
    </location>
</feature>
<organism evidence="8 9">
    <name type="scientific">Aspergillus sclerotioniger CBS 115572</name>
    <dbReference type="NCBI Taxonomy" id="1450535"/>
    <lineage>
        <taxon>Eukaryota</taxon>
        <taxon>Fungi</taxon>
        <taxon>Dikarya</taxon>
        <taxon>Ascomycota</taxon>
        <taxon>Pezizomycotina</taxon>
        <taxon>Eurotiomycetes</taxon>
        <taxon>Eurotiomycetidae</taxon>
        <taxon>Eurotiales</taxon>
        <taxon>Aspergillaceae</taxon>
        <taxon>Aspergillus</taxon>
        <taxon>Aspergillus subgen. Circumdati</taxon>
    </lineage>
</organism>
<dbReference type="Gene3D" id="3.40.30.10">
    <property type="entry name" value="Glutaredoxin"/>
    <property type="match status" value="1"/>
</dbReference>
<dbReference type="Pfam" id="PF00462">
    <property type="entry name" value="Glutaredoxin"/>
    <property type="match status" value="1"/>
</dbReference>
<evidence type="ECO:0000313" key="9">
    <source>
        <dbReference type="Proteomes" id="UP000246702"/>
    </source>
</evidence>
<name>A0A317X5E4_9EURO</name>
<dbReference type="RefSeq" id="XP_025470595.1">
    <property type="nucleotide sequence ID" value="XM_025615541.1"/>
</dbReference>
<proteinExistence type="predicted"/>
<dbReference type="GO" id="GO:0051537">
    <property type="term" value="F:2 iron, 2 sulfur cluster binding"/>
    <property type="evidence" value="ECO:0007669"/>
    <property type="project" value="UniProtKB-KW"/>
</dbReference>
<dbReference type="PANTHER" id="PTHR10293">
    <property type="entry name" value="GLUTAREDOXIN FAMILY MEMBER"/>
    <property type="match status" value="1"/>
</dbReference>
<sequence>MFSRSLGSSVSTAKLFLLYLIFASYRSRAYDKIPQTFRPLFRQPQVLQPRITGLQLPSIFHARNLSSETRTAIDKAIASAPVVLFMKGTPETPQCGFSRASIQILGLQGVDPKKFVAFNVLEDSELRQGIKEYSDWPTIPQLYLDKEFIGGCDILMSMHQNGDLAKLLEEKEVLVAAD</sequence>
<dbReference type="InterPro" id="IPR036249">
    <property type="entry name" value="Thioredoxin-like_sf"/>
</dbReference>
<evidence type="ECO:0000256" key="1">
    <source>
        <dbReference type="ARBA" id="ARBA00022714"/>
    </source>
</evidence>
<evidence type="ECO:0000256" key="6">
    <source>
        <dbReference type="ARBA" id="ARBA00067618"/>
    </source>
</evidence>
<dbReference type="InterPro" id="IPR004480">
    <property type="entry name" value="Monothiol_GRX-rel"/>
</dbReference>
<evidence type="ECO:0000256" key="2">
    <source>
        <dbReference type="ARBA" id="ARBA00022723"/>
    </source>
</evidence>
<dbReference type="GO" id="GO:0015036">
    <property type="term" value="F:disulfide oxidoreductase activity"/>
    <property type="evidence" value="ECO:0007669"/>
    <property type="project" value="UniProtKB-ARBA"/>
</dbReference>
<dbReference type="CDD" id="cd03028">
    <property type="entry name" value="GRX_PICOT_like"/>
    <property type="match status" value="1"/>
</dbReference>
<reference evidence="8 9" key="1">
    <citation type="submission" date="2016-12" db="EMBL/GenBank/DDBJ databases">
        <title>The genomes of Aspergillus section Nigri reveals drivers in fungal speciation.</title>
        <authorList>
            <consortium name="DOE Joint Genome Institute"/>
            <person name="Vesth T.C."/>
            <person name="Nybo J."/>
            <person name="Theobald S."/>
            <person name="Brandl J."/>
            <person name="Frisvad J.C."/>
            <person name="Nielsen K.F."/>
            <person name="Lyhne E.K."/>
            <person name="Kogle M.E."/>
            <person name="Kuo A."/>
            <person name="Riley R."/>
            <person name="Clum A."/>
            <person name="Nolan M."/>
            <person name="Lipzen A."/>
            <person name="Salamov A."/>
            <person name="Henrissat B."/>
            <person name="Wiebenga A."/>
            <person name="De Vries R.P."/>
            <person name="Grigoriev I.V."/>
            <person name="Mortensen U.H."/>
            <person name="Andersen M.R."/>
            <person name="Baker S.E."/>
        </authorList>
    </citation>
    <scope>NUCLEOTIDE SEQUENCE [LARGE SCALE GENOMIC DNA]</scope>
    <source>
        <strain evidence="8 9">CBS 115572</strain>
    </source>
</reference>
<dbReference type="AlphaFoldDB" id="A0A317X5E4"/>
<accession>A0A317X5E4</accession>
<dbReference type="GeneID" id="37117684"/>
<dbReference type="SUPFAM" id="SSF52833">
    <property type="entry name" value="Thioredoxin-like"/>
    <property type="match status" value="1"/>
</dbReference>
<dbReference type="PROSITE" id="PS51354">
    <property type="entry name" value="GLUTAREDOXIN_2"/>
    <property type="match status" value="1"/>
</dbReference>
<evidence type="ECO:0000256" key="4">
    <source>
        <dbReference type="ARBA" id="ARBA00023014"/>
    </source>
</evidence>
<dbReference type="NCBIfam" id="TIGR00365">
    <property type="entry name" value="Grx4 family monothiol glutaredoxin"/>
    <property type="match status" value="1"/>
</dbReference>
<dbReference type="PANTHER" id="PTHR10293:SF16">
    <property type="entry name" value="GLUTAREDOXIN-RELATED PROTEIN 5, MITOCHONDRIAL"/>
    <property type="match status" value="1"/>
</dbReference>
<dbReference type="InterPro" id="IPR033658">
    <property type="entry name" value="GRX_PICOT-like"/>
</dbReference>
<dbReference type="GO" id="GO:0005759">
    <property type="term" value="C:mitochondrial matrix"/>
    <property type="evidence" value="ECO:0007669"/>
    <property type="project" value="TreeGrafter"/>
</dbReference>
<comment type="caution">
    <text evidence="8">The sequence shown here is derived from an EMBL/GenBank/DDBJ whole genome shotgun (WGS) entry which is preliminary data.</text>
</comment>
<dbReference type="GO" id="GO:0046872">
    <property type="term" value="F:metal ion binding"/>
    <property type="evidence" value="ECO:0007669"/>
    <property type="project" value="UniProtKB-KW"/>
</dbReference>
<evidence type="ECO:0000313" key="8">
    <source>
        <dbReference type="EMBL" id="PWY93834.1"/>
    </source>
</evidence>
<dbReference type="Proteomes" id="UP000246702">
    <property type="component" value="Unassembled WGS sequence"/>
</dbReference>
<evidence type="ECO:0000259" key="7">
    <source>
        <dbReference type="Pfam" id="PF00462"/>
    </source>
</evidence>
<keyword evidence="5" id="KW-0676">Redox-active center</keyword>
<keyword evidence="1" id="KW-0001">2Fe-2S</keyword>
<dbReference type="InterPro" id="IPR002109">
    <property type="entry name" value="Glutaredoxin"/>
</dbReference>
<keyword evidence="3" id="KW-0408">Iron</keyword>
<evidence type="ECO:0000256" key="5">
    <source>
        <dbReference type="ARBA" id="ARBA00023284"/>
    </source>
</evidence>
<keyword evidence="4" id="KW-0411">Iron-sulfur</keyword>
<evidence type="ECO:0000256" key="3">
    <source>
        <dbReference type="ARBA" id="ARBA00023004"/>
    </source>
</evidence>